<feature type="domain" description="DUF2293" evidence="2">
    <location>
        <begin position="182"/>
        <end position="263"/>
    </location>
</feature>
<sequence length="339" mass="37255">MSFSPKKNPRFRAGKKKRSNGKRISKTTTVMPQSPQSIVRRKTLLKRQDRGDVVGVAKSNKGKPAKNKRPKSGRSSKFSLLPLSIDVLEKNCFRDDQMPEGYKFVQKGDVYITRHCRIDTKKSGRIVYAVYDKRGKTILGLRVPAEIHKAVLDSAAESAESRANAVKLRDEKYMAQARRDLCKEYPQMPVKSLESILQHAYVKGTGRVGRAQQKSSTLRTDLAVEAHIRHTHTPYEALLTSGMERGKARKQTRPMVLELMATWAKDGDQPTGLPSCPSSYSTTSVSPASPASPAPSVYSIPSVSPVSPVSPLPSVYSIHSVSPVPSVGSISLPMRSRGG</sequence>
<dbReference type="InterPro" id="IPR018744">
    <property type="entry name" value="DUF2293"/>
</dbReference>
<organism evidence="3 4">
    <name type="scientific">Aspergillus ellipticus CBS 707.79</name>
    <dbReference type="NCBI Taxonomy" id="1448320"/>
    <lineage>
        <taxon>Eukaryota</taxon>
        <taxon>Fungi</taxon>
        <taxon>Dikarya</taxon>
        <taxon>Ascomycota</taxon>
        <taxon>Pezizomycotina</taxon>
        <taxon>Eurotiomycetes</taxon>
        <taxon>Eurotiomycetidae</taxon>
        <taxon>Eurotiales</taxon>
        <taxon>Aspergillaceae</taxon>
        <taxon>Aspergillus</taxon>
        <taxon>Aspergillus subgen. Circumdati</taxon>
    </lineage>
</organism>
<feature type="region of interest" description="Disordered" evidence="1">
    <location>
        <begin position="1"/>
        <end position="76"/>
    </location>
</feature>
<name>A0A319DC74_9EURO</name>
<feature type="region of interest" description="Disordered" evidence="1">
    <location>
        <begin position="267"/>
        <end position="303"/>
    </location>
</feature>
<feature type="compositionally biased region" description="Basic residues" evidence="1">
    <location>
        <begin position="7"/>
        <end position="25"/>
    </location>
</feature>
<accession>A0A319DC74</accession>
<evidence type="ECO:0000256" key="1">
    <source>
        <dbReference type="SAM" id="MobiDB-lite"/>
    </source>
</evidence>
<dbReference type="Pfam" id="PF10056">
    <property type="entry name" value="DUF2293"/>
    <property type="match status" value="1"/>
</dbReference>
<gene>
    <name evidence="3" type="ORF">BO71DRAFT_219345</name>
</gene>
<evidence type="ECO:0000313" key="4">
    <source>
        <dbReference type="Proteomes" id="UP000247810"/>
    </source>
</evidence>
<proteinExistence type="predicted"/>
<keyword evidence="4" id="KW-1185">Reference proteome</keyword>
<dbReference type="VEuPathDB" id="FungiDB:BO71DRAFT_219345"/>
<evidence type="ECO:0000259" key="2">
    <source>
        <dbReference type="Pfam" id="PF10056"/>
    </source>
</evidence>
<reference evidence="3 4" key="1">
    <citation type="submission" date="2018-02" db="EMBL/GenBank/DDBJ databases">
        <title>The genomes of Aspergillus section Nigri reveals drivers in fungal speciation.</title>
        <authorList>
            <consortium name="DOE Joint Genome Institute"/>
            <person name="Vesth T.C."/>
            <person name="Nybo J."/>
            <person name="Theobald S."/>
            <person name="Brandl J."/>
            <person name="Frisvad J.C."/>
            <person name="Nielsen K.F."/>
            <person name="Lyhne E.K."/>
            <person name="Kogle M.E."/>
            <person name="Kuo A."/>
            <person name="Riley R."/>
            <person name="Clum A."/>
            <person name="Nolan M."/>
            <person name="Lipzen A."/>
            <person name="Salamov A."/>
            <person name="Henrissat B."/>
            <person name="Wiebenga A."/>
            <person name="De vries R.P."/>
            <person name="Grigoriev I.V."/>
            <person name="Mortensen U.H."/>
            <person name="Andersen M.R."/>
            <person name="Baker S.E."/>
        </authorList>
    </citation>
    <scope>NUCLEOTIDE SEQUENCE [LARGE SCALE GENOMIC DNA]</scope>
    <source>
        <strain evidence="3 4">CBS 707.79</strain>
    </source>
</reference>
<feature type="compositionally biased region" description="Basic residues" evidence="1">
    <location>
        <begin position="60"/>
        <end position="74"/>
    </location>
</feature>
<feature type="compositionally biased region" description="Low complexity" evidence="1">
    <location>
        <begin position="274"/>
        <end position="303"/>
    </location>
</feature>
<protein>
    <recommendedName>
        <fullName evidence="2">DUF2293 domain-containing protein</fullName>
    </recommendedName>
</protein>
<dbReference type="PANTHER" id="PTHR38113:SF2">
    <property type="entry name" value="DUF2293 DOMAIN-CONTAINING PROTEIN"/>
    <property type="match status" value="1"/>
</dbReference>
<dbReference type="AlphaFoldDB" id="A0A319DC74"/>
<dbReference type="Proteomes" id="UP000247810">
    <property type="component" value="Unassembled WGS sequence"/>
</dbReference>
<evidence type="ECO:0000313" key="3">
    <source>
        <dbReference type="EMBL" id="PYH94831.1"/>
    </source>
</evidence>
<dbReference type="EMBL" id="KZ825864">
    <property type="protein sequence ID" value="PYH94831.1"/>
    <property type="molecule type" value="Genomic_DNA"/>
</dbReference>
<dbReference type="PANTHER" id="PTHR38113">
    <property type="match status" value="1"/>
</dbReference>
<dbReference type="OrthoDB" id="5381833at2759"/>
<feature type="compositionally biased region" description="Polar residues" evidence="1">
    <location>
        <begin position="26"/>
        <end position="37"/>
    </location>
</feature>